<dbReference type="Pfam" id="PF02495">
    <property type="entry name" value="TGBp3"/>
    <property type="match status" value="1"/>
</dbReference>
<keyword evidence="10" id="KW-1038">Host endoplasmic reticulum</keyword>
<evidence type="ECO:0000256" key="5">
    <source>
        <dbReference type="ARBA" id="ARBA00022692"/>
    </source>
</evidence>
<evidence type="ECO:0000256" key="3">
    <source>
        <dbReference type="ARBA" id="ARBA00013812"/>
    </source>
</evidence>
<protein>
    <recommendedName>
        <fullName evidence="3">Movement protein TGBp3</fullName>
    </recommendedName>
    <alternativeName>
        <fullName evidence="12">7 kDa protein</fullName>
    </alternativeName>
    <alternativeName>
        <fullName evidence="13">Triple gene block 3 protein</fullName>
    </alternativeName>
</protein>
<evidence type="ECO:0000256" key="4">
    <source>
        <dbReference type="ARBA" id="ARBA00022448"/>
    </source>
</evidence>
<evidence type="ECO:0000256" key="8">
    <source>
        <dbReference type="ARBA" id="ARBA00023031"/>
    </source>
</evidence>
<reference evidence="15" key="1">
    <citation type="submission" date="2016-12" db="EMBL/GenBank/DDBJ databases">
        <title>First report of Cowpea mild mottle virus on cowpea in Chinese mainland.</title>
        <authorList>
            <person name="Zhang Y."/>
        </authorList>
    </citation>
    <scope>NUCLEOTIDE SEQUENCE</scope>
    <source>
        <strain evidence="15">Hainan1</strain>
    </source>
</reference>
<keyword evidence="5 14" id="KW-0812">Transmembrane</keyword>
<accession>A0A2H4NRF8</accession>
<evidence type="ECO:0000256" key="1">
    <source>
        <dbReference type="ARBA" id="ARBA00004625"/>
    </source>
</evidence>
<dbReference type="InterPro" id="IPR003411">
    <property type="entry name" value="TGBp3"/>
</dbReference>
<dbReference type="GO" id="GO:0044167">
    <property type="term" value="C:host cell endoplasmic reticulum membrane"/>
    <property type="evidence" value="ECO:0007669"/>
    <property type="project" value="UniProtKB-SubCell"/>
</dbReference>
<keyword evidence="7 14" id="KW-1133">Transmembrane helix</keyword>
<keyword evidence="4" id="KW-0813">Transport</keyword>
<feature type="transmembrane region" description="Helical" evidence="14">
    <location>
        <begin position="7"/>
        <end position="26"/>
    </location>
</feature>
<evidence type="ECO:0000256" key="11">
    <source>
        <dbReference type="ARBA" id="ARBA00025270"/>
    </source>
</evidence>
<comment type="function">
    <text evidence="11">Plays a role in viral cell-to-cell propagation, by facilitating genome transport to neighboring plant cells through plasmosdesmata. May induce the formation of granular vesicles derived from the Endoplasmic reticulum, which align on actin filaments.</text>
</comment>
<evidence type="ECO:0000256" key="7">
    <source>
        <dbReference type="ARBA" id="ARBA00022989"/>
    </source>
</evidence>
<sequence length="68" mass="7724">MSAIGFTEVKIIVAIVLFSVLLYSLWELLNKSCVIYLTGESFTVSNCQVNQNLVDLVREQREILSCRL</sequence>
<evidence type="ECO:0000256" key="13">
    <source>
        <dbReference type="ARBA" id="ARBA00033148"/>
    </source>
</evidence>
<evidence type="ECO:0000256" key="9">
    <source>
        <dbReference type="ARBA" id="ARBA00023136"/>
    </source>
</evidence>
<dbReference type="GO" id="GO:0046740">
    <property type="term" value="P:transport of virus in host, cell to cell"/>
    <property type="evidence" value="ECO:0007669"/>
    <property type="project" value="UniProtKB-KW"/>
</dbReference>
<dbReference type="EMBL" id="KY420906">
    <property type="protein sequence ID" value="ATV94964.1"/>
    <property type="molecule type" value="Genomic_RNA"/>
</dbReference>
<name>A0A2H4NRF8_9VIRU</name>
<evidence type="ECO:0000256" key="10">
    <source>
        <dbReference type="ARBA" id="ARBA00023184"/>
    </source>
</evidence>
<proteinExistence type="inferred from homology"/>
<organism evidence="15">
    <name type="scientific">Cowpea mild mottle virus</name>
    <dbReference type="NCBI Taxonomy" id="67761"/>
    <lineage>
        <taxon>Viruses</taxon>
        <taxon>Riboviria</taxon>
        <taxon>Orthornavirae</taxon>
        <taxon>Kitrinoviricota</taxon>
        <taxon>Alsuviricetes</taxon>
        <taxon>Tymovirales</taxon>
        <taxon>Betaflexiviridae</taxon>
        <taxon>Quinvirinae</taxon>
        <taxon>Carlavirus</taxon>
        <taxon>Carlavirus vignae</taxon>
    </lineage>
</organism>
<evidence type="ECO:0000256" key="2">
    <source>
        <dbReference type="ARBA" id="ARBA00010355"/>
    </source>
</evidence>
<evidence type="ECO:0000313" key="15">
    <source>
        <dbReference type="EMBL" id="ATV94964.1"/>
    </source>
</evidence>
<keyword evidence="8" id="KW-0916">Viral movement protein</keyword>
<evidence type="ECO:0000256" key="14">
    <source>
        <dbReference type="SAM" id="Phobius"/>
    </source>
</evidence>
<comment type="subcellular location">
    <subcellularLocation>
        <location evidence="1">Host endoplasmic reticulum membrane</location>
    </subcellularLocation>
</comment>
<evidence type="ECO:0000256" key="12">
    <source>
        <dbReference type="ARBA" id="ARBA00030266"/>
    </source>
</evidence>
<keyword evidence="6" id="KW-1043">Host membrane</keyword>
<evidence type="ECO:0000256" key="6">
    <source>
        <dbReference type="ARBA" id="ARBA00022870"/>
    </source>
</evidence>
<keyword evidence="9 14" id="KW-0472">Membrane</keyword>
<comment type="similarity">
    <text evidence="2">Belongs to the Tymovirales TGBp3 protein family.</text>
</comment>